<comment type="caution">
    <text evidence="8">The sequence shown here is derived from an EMBL/GenBank/DDBJ whole genome shotgun (WGS) entry which is preliminary data.</text>
</comment>
<evidence type="ECO:0000256" key="1">
    <source>
        <dbReference type="ARBA" id="ARBA00004141"/>
    </source>
</evidence>
<keyword evidence="4 6" id="KW-1133">Transmembrane helix</keyword>
<evidence type="ECO:0000256" key="5">
    <source>
        <dbReference type="ARBA" id="ARBA00023136"/>
    </source>
</evidence>
<name>A0A433DG61_9FUNG</name>
<gene>
    <name evidence="8" type="ORF">BC936DRAFT_141355</name>
</gene>
<dbReference type="GO" id="GO:0016020">
    <property type="term" value="C:membrane"/>
    <property type="evidence" value="ECO:0007669"/>
    <property type="project" value="UniProtKB-SubCell"/>
</dbReference>
<keyword evidence="2" id="KW-0813">Transport</keyword>
<dbReference type="SUPFAM" id="SSF103473">
    <property type="entry name" value="MFS general substrate transporter"/>
    <property type="match status" value="1"/>
</dbReference>
<reference evidence="8 9" key="1">
    <citation type="journal article" date="2018" name="New Phytol.">
        <title>Phylogenomics of Endogonaceae and evolution of mycorrhizas within Mucoromycota.</title>
        <authorList>
            <person name="Chang Y."/>
            <person name="Desiro A."/>
            <person name="Na H."/>
            <person name="Sandor L."/>
            <person name="Lipzen A."/>
            <person name="Clum A."/>
            <person name="Barry K."/>
            <person name="Grigoriev I.V."/>
            <person name="Martin F.M."/>
            <person name="Stajich J.E."/>
            <person name="Smith M.E."/>
            <person name="Bonito G."/>
            <person name="Spatafora J.W."/>
        </authorList>
    </citation>
    <scope>NUCLEOTIDE SEQUENCE [LARGE SCALE GENOMIC DNA]</scope>
    <source>
        <strain evidence="8 9">GMNB39</strain>
    </source>
</reference>
<dbReference type="AlphaFoldDB" id="A0A433DG61"/>
<feature type="transmembrane region" description="Helical" evidence="6">
    <location>
        <begin position="224"/>
        <end position="242"/>
    </location>
</feature>
<dbReference type="PROSITE" id="PS50850">
    <property type="entry name" value="MFS"/>
    <property type="match status" value="1"/>
</dbReference>
<dbReference type="InterPro" id="IPR036259">
    <property type="entry name" value="MFS_trans_sf"/>
</dbReference>
<dbReference type="Pfam" id="PF07690">
    <property type="entry name" value="MFS_1"/>
    <property type="match status" value="1"/>
</dbReference>
<evidence type="ECO:0000313" key="8">
    <source>
        <dbReference type="EMBL" id="RUP49824.1"/>
    </source>
</evidence>
<dbReference type="PANTHER" id="PTHR23504:SF31">
    <property type="entry name" value="MAJOR FACILITATOR SUPERFAMILY DOMAIN-CONTAINING PROTEIN 10"/>
    <property type="match status" value="1"/>
</dbReference>
<dbReference type="EMBL" id="RBNI01001943">
    <property type="protein sequence ID" value="RUP49824.1"/>
    <property type="molecule type" value="Genomic_DNA"/>
</dbReference>
<evidence type="ECO:0000259" key="7">
    <source>
        <dbReference type="PROSITE" id="PS50850"/>
    </source>
</evidence>
<feature type="transmembrane region" description="Helical" evidence="6">
    <location>
        <begin position="248"/>
        <end position="269"/>
    </location>
</feature>
<dbReference type="InterPro" id="IPR011701">
    <property type="entry name" value="MFS"/>
</dbReference>
<protein>
    <submittedName>
        <fullName evidence="8">Major facilitator superfamily domain-containing protein</fullName>
    </submittedName>
</protein>
<keyword evidence="9" id="KW-1185">Reference proteome</keyword>
<feature type="transmembrane region" description="Helical" evidence="6">
    <location>
        <begin position="323"/>
        <end position="345"/>
    </location>
</feature>
<keyword evidence="3 6" id="KW-0812">Transmembrane</keyword>
<feature type="transmembrane region" description="Helical" evidence="6">
    <location>
        <begin position="190"/>
        <end position="212"/>
    </location>
</feature>
<feature type="transmembrane region" description="Helical" evidence="6">
    <location>
        <begin position="125"/>
        <end position="144"/>
    </location>
</feature>
<dbReference type="GO" id="GO:0022857">
    <property type="term" value="F:transmembrane transporter activity"/>
    <property type="evidence" value="ECO:0007669"/>
    <property type="project" value="InterPro"/>
</dbReference>
<dbReference type="InterPro" id="IPR020846">
    <property type="entry name" value="MFS_dom"/>
</dbReference>
<dbReference type="PROSITE" id="PS00216">
    <property type="entry name" value="SUGAR_TRANSPORT_1"/>
    <property type="match status" value="1"/>
</dbReference>
<feature type="domain" description="Major facilitator superfamily (MFS) profile" evidence="7">
    <location>
        <begin position="122"/>
        <end position="601"/>
    </location>
</feature>
<dbReference type="InterPro" id="IPR005829">
    <property type="entry name" value="Sugar_transporter_CS"/>
</dbReference>
<feature type="transmembrane region" description="Helical" evidence="6">
    <location>
        <begin position="281"/>
        <end position="303"/>
    </location>
</feature>
<evidence type="ECO:0000313" key="9">
    <source>
        <dbReference type="Proteomes" id="UP000268093"/>
    </source>
</evidence>
<evidence type="ECO:0000256" key="6">
    <source>
        <dbReference type="SAM" id="Phobius"/>
    </source>
</evidence>
<dbReference type="Gene3D" id="1.20.1250.20">
    <property type="entry name" value="MFS general substrate transporter like domains"/>
    <property type="match status" value="1"/>
</dbReference>
<comment type="subcellular location">
    <subcellularLocation>
        <location evidence="1">Membrane</location>
        <topology evidence="1">Multi-pass membrane protein</topology>
    </subcellularLocation>
</comment>
<feature type="transmembrane region" description="Helical" evidence="6">
    <location>
        <begin position="453"/>
        <end position="474"/>
    </location>
</feature>
<dbReference type="OrthoDB" id="196650at2759"/>
<proteinExistence type="predicted"/>
<keyword evidence="5 6" id="KW-0472">Membrane</keyword>
<dbReference type="Proteomes" id="UP000268093">
    <property type="component" value="Unassembled WGS sequence"/>
</dbReference>
<evidence type="ECO:0000256" key="3">
    <source>
        <dbReference type="ARBA" id="ARBA00022692"/>
    </source>
</evidence>
<dbReference type="PANTHER" id="PTHR23504">
    <property type="entry name" value="MAJOR FACILITATOR SUPERFAMILY DOMAIN-CONTAINING PROTEIN 10"/>
    <property type="match status" value="1"/>
</dbReference>
<organism evidence="8 9">
    <name type="scientific">Jimgerdemannia flammicorona</name>
    <dbReference type="NCBI Taxonomy" id="994334"/>
    <lineage>
        <taxon>Eukaryota</taxon>
        <taxon>Fungi</taxon>
        <taxon>Fungi incertae sedis</taxon>
        <taxon>Mucoromycota</taxon>
        <taxon>Mucoromycotina</taxon>
        <taxon>Endogonomycetes</taxon>
        <taxon>Endogonales</taxon>
        <taxon>Endogonaceae</taxon>
        <taxon>Jimgerdemannia</taxon>
    </lineage>
</organism>
<accession>A0A433DG61</accession>
<feature type="transmembrane region" description="Helical" evidence="6">
    <location>
        <begin position="424"/>
        <end position="441"/>
    </location>
</feature>
<evidence type="ECO:0000256" key="2">
    <source>
        <dbReference type="ARBA" id="ARBA00022448"/>
    </source>
</evidence>
<feature type="transmembrane region" description="Helical" evidence="6">
    <location>
        <begin position="388"/>
        <end position="412"/>
    </location>
</feature>
<feature type="transmembrane region" description="Helical" evidence="6">
    <location>
        <begin position="566"/>
        <end position="584"/>
    </location>
</feature>
<dbReference type="FunFam" id="1.20.1250.20:FF:000223">
    <property type="entry name" value="Major facilitator superfamily domain-containing protein"/>
    <property type="match status" value="1"/>
</dbReference>
<sequence length="601" mass="64120">MVEAYAVGGGEQRDETEEVNAVVLVRVEVNGVEKGGWKEGAGFVLPYFANEGAGHQVEDPSCVAVVGTGEVGEDIVDELRGKLASRPTPLKVGGAGAFFLSQIPPPHLTEMTTSNKKSVDRTVRVVFIALLLDILAFTIILPLFPRLLQYYKDTDVGDETTLFNVVLAQINQFKRSLSRESVVSNAKWDLVLMGGAMGSLFSFLQFITAPVIGQMSDQLGRRRTLLITMMGNILSTLTWAFANTFSLFVLSRVIGGLSEGNVQLSIAIISDITTKETRSWGLALVGIAFAISFTFGPSLGAYFASLDLSGSFPSLVAWGLNPFSAPAMLALTLLTIETLYLWLFLPETNAAIPSDKTHTLPVSHVKRPPSLSPSVTSPAQIRLANLTLLSYAHLAHLFVFSGMEFTLIFLTFDVFDFGNMQQGSLLGYIGILSSLLQGGYVRRHAHRIGEKRLVVQGVVACATGLAIIALMVAIGGGISWLYAGATCLAVTSATVVNCLTSLASMQCDAEEEQEGAKQGGGETETDPRLLRGRALGRFRGMGQLGRSLGPVVSCSFYWFAGPAWCYGVGALGMVVVAVGVIGWVPSSQSGGEEAEKGIKGA</sequence>
<feature type="transmembrane region" description="Helical" evidence="6">
    <location>
        <begin position="480"/>
        <end position="499"/>
    </location>
</feature>
<evidence type="ECO:0000256" key="4">
    <source>
        <dbReference type="ARBA" id="ARBA00022989"/>
    </source>
</evidence>